<dbReference type="Proteomes" id="UP001732700">
    <property type="component" value="Chromosome 7C"/>
</dbReference>
<evidence type="ECO:0000313" key="1">
    <source>
        <dbReference type="EnsemblPlants" id="AVESA.00010b.r2.7CG0711680.1.CDS"/>
    </source>
</evidence>
<protein>
    <submittedName>
        <fullName evidence="1">Uncharacterized protein</fullName>
    </submittedName>
</protein>
<reference evidence="1" key="1">
    <citation type="submission" date="2021-05" db="EMBL/GenBank/DDBJ databases">
        <authorList>
            <person name="Scholz U."/>
            <person name="Mascher M."/>
            <person name="Fiebig A."/>
        </authorList>
    </citation>
    <scope>NUCLEOTIDE SEQUENCE [LARGE SCALE GENOMIC DNA]</scope>
</reference>
<accession>A0ACD6AB86</accession>
<keyword evidence="2" id="KW-1185">Reference proteome</keyword>
<organism evidence="1 2">
    <name type="scientific">Avena sativa</name>
    <name type="common">Oat</name>
    <dbReference type="NCBI Taxonomy" id="4498"/>
    <lineage>
        <taxon>Eukaryota</taxon>
        <taxon>Viridiplantae</taxon>
        <taxon>Streptophyta</taxon>
        <taxon>Embryophyta</taxon>
        <taxon>Tracheophyta</taxon>
        <taxon>Spermatophyta</taxon>
        <taxon>Magnoliopsida</taxon>
        <taxon>Liliopsida</taxon>
        <taxon>Poales</taxon>
        <taxon>Poaceae</taxon>
        <taxon>BOP clade</taxon>
        <taxon>Pooideae</taxon>
        <taxon>Poodae</taxon>
        <taxon>Poeae</taxon>
        <taxon>Poeae Chloroplast Group 1 (Aveneae type)</taxon>
        <taxon>Aveninae</taxon>
        <taxon>Avena</taxon>
    </lineage>
</organism>
<evidence type="ECO:0000313" key="2">
    <source>
        <dbReference type="Proteomes" id="UP001732700"/>
    </source>
</evidence>
<name>A0ACD6AB86_AVESA</name>
<reference evidence="1" key="2">
    <citation type="submission" date="2025-09" db="UniProtKB">
        <authorList>
            <consortium name="EnsemblPlants"/>
        </authorList>
    </citation>
    <scope>IDENTIFICATION</scope>
</reference>
<dbReference type="EnsemblPlants" id="AVESA.00010b.r2.7CG0711680.1">
    <property type="protein sequence ID" value="AVESA.00010b.r2.7CG0711680.1.CDS"/>
    <property type="gene ID" value="AVESA.00010b.r2.7CG0711680"/>
</dbReference>
<sequence>MSFQLKKLVSLPCLCCILLLLLSTISFSHAKKKPCKCPGSDQEQRISYTMDDADVVYVVKTNSGLEQKPLHKIPDNKANHTRVLSTIDGLIKLCQRRPDGSGVDESSFGITIVMQNQTTPGRGTVLSLLILPDDALDFRKANETLPLAKQLVAWPSGYPLNLSKPTYQLGFVSDRRVNIATGMLGNPARTGYDNGRRAMGVDIIIRPPVSNYSLWIDYDLVGRLSVYVDVEGKPKPARAIAEATFDIGGVVSPTSPFVHFGLVSRLEQRLRGVHFSATVDNLPDYPVKGVFLSKQAAILSSIIGSIATAAVVAAVVMCYFNPRYRRWHKELNQLAKSMERLPGMPTKVEFADINKATSNFHETMKLGGGAFGTVYRCTLPATTSKTKWPMDVAVKRFTREVQNHRYNDFLAEVSIINRLRHKNIVPLVD</sequence>
<proteinExistence type="predicted"/>